<comment type="function">
    <text evidence="2">Exopeptidase that catalyzes the hydrolytic cleavage of multi-L-arginyl-poly-L-aspartic acid (cyanophycin; a water-insoluble reserve polymer) into aspartate-arginine dipeptides.</text>
</comment>
<dbReference type="NCBIfam" id="TIGR02069">
    <property type="entry name" value="cyanophycinase"/>
    <property type="match status" value="1"/>
</dbReference>
<evidence type="ECO:0000256" key="1">
    <source>
        <dbReference type="ARBA" id="ARBA00001092"/>
    </source>
</evidence>
<evidence type="ECO:0000313" key="9">
    <source>
        <dbReference type="EMBL" id="MBT1688983.1"/>
    </source>
</evidence>
<evidence type="ECO:0000256" key="4">
    <source>
        <dbReference type="ARBA" id="ARBA00013115"/>
    </source>
</evidence>
<evidence type="ECO:0000256" key="5">
    <source>
        <dbReference type="ARBA" id="ARBA00015719"/>
    </source>
</evidence>
<dbReference type="GO" id="GO:0006508">
    <property type="term" value="P:proteolysis"/>
    <property type="evidence" value="ECO:0007669"/>
    <property type="project" value="UniProtKB-KW"/>
</dbReference>
<name>A0AAP2DBJ3_9BACT</name>
<keyword evidence="9" id="KW-0121">Carboxypeptidase</keyword>
<dbReference type="CDD" id="cd03145">
    <property type="entry name" value="GAT1_cyanophycinase"/>
    <property type="match status" value="1"/>
</dbReference>
<organism evidence="9 10">
    <name type="scientific">Dawidia soli</name>
    <dbReference type="NCBI Taxonomy" id="2782352"/>
    <lineage>
        <taxon>Bacteria</taxon>
        <taxon>Pseudomonadati</taxon>
        <taxon>Bacteroidota</taxon>
        <taxon>Cytophagia</taxon>
        <taxon>Cytophagales</taxon>
        <taxon>Chryseotaleaceae</taxon>
        <taxon>Dawidia</taxon>
    </lineage>
</organism>
<dbReference type="Pfam" id="PF03575">
    <property type="entry name" value="Peptidase_S51"/>
    <property type="match status" value="1"/>
</dbReference>
<reference evidence="9 10" key="1">
    <citation type="submission" date="2021-05" db="EMBL/GenBank/DDBJ databases">
        <title>A Polyphasic approach of four new species of the genus Ohtaekwangia: Ohtaekwangia histidinii sp. nov., Ohtaekwangia cretensis sp. nov., Ohtaekwangia indiensis sp. nov., Ohtaekwangia reichenbachii sp. nov. from diverse environment.</title>
        <authorList>
            <person name="Octaviana S."/>
        </authorList>
    </citation>
    <scope>NUCLEOTIDE SEQUENCE [LARGE SCALE GENOMIC DNA]</scope>
    <source>
        <strain evidence="9 10">PWU37</strain>
    </source>
</reference>
<evidence type="ECO:0000256" key="7">
    <source>
        <dbReference type="ARBA" id="ARBA00022801"/>
    </source>
</evidence>
<dbReference type="PANTHER" id="PTHR36175">
    <property type="entry name" value="CYANOPHYCINASE"/>
    <property type="match status" value="1"/>
</dbReference>
<dbReference type="PANTHER" id="PTHR36175:SF1">
    <property type="entry name" value="CYANOPHYCINASE"/>
    <property type="match status" value="1"/>
</dbReference>
<protein>
    <recommendedName>
        <fullName evidence="5">Cyanophycinase</fullName>
        <ecNumber evidence="4">3.4.15.6</ecNumber>
    </recommendedName>
</protein>
<dbReference type="GO" id="GO:0008241">
    <property type="term" value="F:peptidyl-dipeptidase activity"/>
    <property type="evidence" value="ECO:0007669"/>
    <property type="project" value="UniProtKB-EC"/>
</dbReference>
<accession>A0AAP2DBJ3</accession>
<dbReference type="GO" id="GO:0008236">
    <property type="term" value="F:serine-type peptidase activity"/>
    <property type="evidence" value="ECO:0007669"/>
    <property type="project" value="UniProtKB-KW"/>
</dbReference>
<keyword evidence="6" id="KW-0645">Protease</keyword>
<keyword evidence="7 9" id="KW-0378">Hydrolase</keyword>
<sequence>MKRYYITLSVLLLSAGCIWAQSGRAGKLFIIGGGARPDALMERLIAEAGLRQGGYTIVLPMSSAEPDSAVYYVKSQLMKLGVPRVYGINFTKGEPLKPARLDSVRRANLIYISGGDQNRFMDVVRGTEIEKAILEARSRGAVVSGTSAGAAVMSKVMITGNELKHPDYASTFRNIEAENIETKPGLGLMTQAIVDQHFVRRSRYNRLISAVIEFPQLTGIGIDEATAILVDGDKIEVVGESQVIVLENPKRSKSLRSGKLGAKDLRLTILLPGDVYRLK</sequence>
<dbReference type="InterPro" id="IPR029062">
    <property type="entry name" value="Class_I_gatase-like"/>
</dbReference>
<evidence type="ECO:0000256" key="6">
    <source>
        <dbReference type="ARBA" id="ARBA00022670"/>
    </source>
</evidence>
<dbReference type="InterPro" id="IPR005320">
    <property type="entry name" value="Peptidase_S51"/>
</dbReference>
<evidence type="ECO:0000256" key="3">
    <source>
        <dbReference type="ARBA" id="ARBA00006534"/>
    </source>
</evidence>
<comment type="similarity">
    <text evidence="3">Belongs to the peptidase S51 family.</text>
</comment>
<dbReference type="RefSeq" id="WP_254092209.1">
    <property type="nucleotide sequence ID" value="NZ_JAHESC010000034.1"/>
</dbReference>
<dbReference type="Gene3D" id="3.40.50.880">
    <property type="match status" value="1"/>
</dbReference>
<dbReference type="EMBL" id="JAHESC010000034">
    <property type="protein sequence ID" value="MBT1688983.1"/>
    <property type="molecule type" value="Genomic_DNA"/>
</dbReference>
<dbReference type="SUPFAM" id="SSF52317">
    <property type="entry name" value="Class I glutamine amidotransferase-like"/>
    <property type="match status" value="1"/>
</dbReference>
<dbReference type="PROSITE" id="PS51257">
    <property type="entry name" value="PROKAR_LIPOPROTEIN"/>
    <property type="match status" value="1"/>
</dbReference>
<dbReference type="Proteomes" id="UP001319180">
    <property type="component" value="Unassembled WGS sequence"/>
</dbReference>
<dbReference type="EC" id="3.4.15.6" evidence="4"/>
<evidence type="ECO:0000256" key="8">
    <source>
        <dbReference type="ARBA" id="ARBA00022825"/>
    </source>
</evidence>
<evidence type="ECO:0000313" key="10">
    <source>
        <dbReference type="Proteomes" id="UP001319180"/>
    </source>
</evidence>
<keyword evidence="10" id="KW-1185">Reference proteome</keyword>
<keyword evidence="8" id="KW-0720">Serine protease</keyword>
<proteinExistence type="inferred from homology"/>
<gene>
    <name evidence="9" type="ORF">KK078_20630</name>
</gene>
<evidence type="ECO:0000256" key="2">
    <source>
        <dbReference type="ARBA" id="ARBA00002039"/>
    </source>
</evidence>
<comment type="catalytic activity">
    <reaction evidence="1">
        <text>[L-4-(L-arginin-2-N-yl)aspartate](n) + H2O = [L-4-(L-arginin-2-N-yl)aspartate](n-1) + L-4-(L-arginin-2-N-yl)aspartate</text>
        <dbReference type="Rhea" id="RHEA:12845"/>
        <dbReference type="Rhea" id="RHEA-COMP:13728"/>
        <dbReference type="Rhea" id="RHEA-COMP:13734"/>
        <dbReference type="ChEBI" id="CHEBI:15377"/>
        <dbReference type="ChEBI" id="CHEBI:137986"/>
        <dbReference type="ChEBI" id="CHEBI:137991"/>
        <dbReference type="EC" id="3.4.15.6"/>
    </reaction>
</comment>
<dbReference type="GO" id="GO:0004180">
    <property type="term" value="F:carboxypeptidase activity"/>
    <property type="evidence" value="ECO:0007669"/>
    <property type="project" value="UniProtKB-KW"/>
</dbReference>
<comment type="caution">
    <text evidence="9">The sequence shown here is derived from an EMBL/GenBank/DDBJ whole genome shotgun (WGS) entry which is preliminary data.</text>
</comment>
<dbReference type="InterPro" id="IPR011811">
    <property type="entry name" value="Peptidase_S51_cyanophycinase"/>
</dbReference>
<dbReference type="AlphaFoldDB" id="A0AAP2DBJ3"/>